<dbReference type="AlphaFoldDB" id="A0A8X8YGU3"/>
<evidence type="ECO:0000313" key="2">
    <source>
        <dbReference type="EMBL" id="KAG6429710.1"/>
    </source>
</evidence>
<sequence length="140" mass="15539">MDPTGGWLGKTQHRWSLESSRIGEWEGSYGTRKAASSKASLERLPQLALVLEAQLQALMKGIAIARDQGRKIWVELDNLEVVKMLQNKKFGAAALRHQVTDIRNMTARFARALFSGPTHCNTVSQGYGLLEPHRPNNGLS</sequence>
<dbReference type="InterPro" id="IPR002156">
    <property type="entry name" value="RNaseH_domain"/>
</dbReference>
<reference evidence="2" key="1">
    <citation type="submission" date="2018-01" db="EMBL/GenBank/DDBJ databases">
        <authorList>
            <person name="Mao J.F."/>
        </authorList>
    </citation>
    <scope>NUCLEOTIDE SEQUENCE</scope>
    <source>
        <strain evidence="2">Huo1</strain>
        <tissue evidence="2">Leaf</tissue>
    </source>
</reference>
<proteinExistence type="predicted"/>
<name>A0A8X8YGU3_SALSN</name>
<feature type="domain" description="RNase H type-1" evidence="1">
    <location>
        <begin position="44"/>
        <end position="114"/>
    </location>
</feature>
<dbReference type="GO" id="GO:0003676">
    <property type="term" value="F:nucleic acid binding"/>
    <property type="evidence" value="ECO:0007669"/>
    <property type="project" value="InterPro"/>
</dbReference>
<dbReference type="EMBL" id="PNBA02000003">
    <property type="protein sequence ID" value="KAG6429710.1"/>
    <property type="molecule type" value="Genomic_DNA"/>
</dbReference>
<dbReference type="Proteomes" id="UP000298416">
    <property type="component" value="Unassembled WGS sequence"/>
</dbReference>
<dbReference type="GO" id="GO:0004523">
    <property type="term" value="F:RNA-DNA hybrid ribonuclease activity"/>
    <property type="evidence" value="ECO:0007669"/>
    <property type="project" value="InterPro"/>
</dbReference>
<evidence type="ECO:0000259" key="1">
    <source>
        <dbReference type="Pfam" id="PF13456"/>
    </source>
</evidence>
<keyword evidence="3" id="KW-1185">Reference proteome</keyword>
<comment type="caution">
    <text evidence="2">The sequence shown here is derived from an EMBL/GenBank/DDBJ whole genome shotgun (WGS) entry which is preliminary data.</text>
</comment>
<organism evidence="2">
    <name type="scientific">Salvia splendens</name>
    <name type="common">Scarlet sage</name>
    <dbReference type="NCBI Taxonomy" id="180675"/>
    <lineage>
        <taxon>Eukaryota</taxon>
        <taxon>Viridiplantae</taxon>
        <taxon>Streptophyta</taxon>
        <taxon>Embryophyta</taxon>
        <taxon>Tracheophyta</taxon>
        <taxon>Spermatophyta</taxon>
        <taxon>Magnoliopsida</taxon>
        <taxon>eudicotyledons</taxon>
        <taxon>Gunneridae</taxon>
        <taxon>Pentapetalae</taxon>
        <taxon>asterids</taxon>
        <taxon>lamiids</taxon>
        <taxon>Lamiales</taxon>
        <taxon>Lamiaceae</taxon>
        <taxon>Nepetoideae</taxon>
        <taxon>Mentheae</taxon>
        <taxon>Salviinae</taxon>
        <taxon>Salvia</taxon>
        <taxon>Salvia subgen. Calosphace</taxon>
        <taxon>core Calosphace</taxon>
    </lineage>
</organism>
<protein>
    <recommendedName>
        <fullName evidence="1">RNase H type-1 domain-containing protein</fullName>
    </recommendedName>
</protein>
<reference evidence="2" key="2">
    <citation type="submission" date="2020-08" db="EMBL/GenBank/DDBJ databases">
        <title>Plant Genome Project.</title>
        <authorList>
            <person name="Zhang R.-G."/>
        </authorList>
    </citation>
    <scope>NUCLEOTIDE SEQUENCE</scope>
    <source>
        <strain evidence="2">Huo1</strain>
        <tissue evidence="2">Leaf</tissue>
    </source>
</reference>
<evidence type="ECO:0000313" key="3">
    <source>
        <dbReference type="Proteomes" id="UP000298416"/>
    </source>
</evidence>
<accession>A0A8X8YGU3</accession>
<gene>
    <name evidence="2" type="ORF">SASPL_107763</name>
</gene>
<dbReference type="Pfam" id="PF13456">
    <property type="entry name" value="RVT_3"/>
    <property type="match status" value="1"/>
</dbReference>